<keyword evidence="5" id="KW-0378">Hydrolase</keyword>
<dbReference type="AlphaFoldDB" id="A0A2C5ZGG7"/>
<dbReference type="Proteomes" id="UP000226431">
    <property type="component" value="Unassembled WGS sequence"/>
</dbReference>
<evidence type="ECO:0000313" key="9">
    <source>
        <dbReference type="Proteomes" id="UP000226431"/>
    </source>
</evidence>
<organism evidence="8 9">
    <name type="scientific">Ophiocordyceps camponoti-rufipedis</name>
    <dbReference type="NCBI Taxonomy" id="2004952"/>
    <lineage>
        <taxon>Eukaryota</taxon>
        <taxon>Fungi</taxon>
        <taxon>Dikarya</taxon>
        <taxon>Ascomycota</taxon>
        <taxon>Pezizomycotina</taxon>
        <taxon>Sordariomycetes</taxon>
        <taxon>Hypocreomycetidae</taxon>
        <taxon>Hypocreales</taxon>
        <taxon>Ophiocordycipitaceae</taxon>
        <taxon>Ophiocordyceps</taxon>
    </lineage>
</organism>
<reference evidence="8 9" key="1">
    <citation type="submission" date="2017-06" db="EMBL/GenBank/DDBJ databases">
        <title>Ant-infecting Ophiocordyceps genomes reveal a high diversity of potential behavioral manipulation genes and a possible major role for enterotoxins.</title>
        <authorList>
            <person name="De Bekker C."/>
            <person name="Evans H.C."/>
            <person name="Brachmann A."/>
            <person name="Hughes D.P."/>
        </authorList>
    </citation>
    <scope>NUCLEOTIDE SEQUENCE [LARGE SCALE GENOMIC DNA]</scope>
    <source>
        <strain evidence="8 9">Map16</strain>
    </source>
</reference>
<feature type="region of interest" description="Disordered" evidence="7">
    <location>
        <begin position="796"/>
        <end position="817"/>
    </location>
</feature>
<name>A0A2C5ZGG7_9HYPO</name>
<evidence type="ECO:0000256" key="3">
    <source>
        <dbReference type="ARBA" id="ARBA00022670"/>
    </source>
</evidence>
<dbReference type="EMBL" id="NJES01000025">
    <property type="protein sequence ID" value="PHH80117.1"/>
    <property type="molecule type" value="Genomic_DNA"/>
</dbReference>
<dbReference type="PANTHER" id="PTHR13367:SF33">
    <property type="entry name" value="P-LOOP CONTAINING NUCLEOSIDE TRIPHOSPHATE HYDROLASE PROTEIN"/>
    <property type="match status" value="1"/>
</dbReference>
<keyword evidence="9" id="KW-1185">Reference proteome</keyword>
<evidence type="ECO:0000256" key="6">
    <source>
        <dbReference type="ARBA" id="ARBA00022807"/>
    </source>
</evidence>
<dbReference type="EC" id="3.4.19.12" evidence="2"/>
<protein>
    <recommendedName>
        <fullName evidence="2">ubiquitinyl hydrolase 1</fullName>
        <ecNumber evidence="2">3.4.19.12</ecNumber>
    </recommendedName>
</protein>
<proteinExistence type="predicted"/>
<evidence type="ECO:0000256" key="1">
    <source>
        <dbReference type="ARBA" id="ARBA00000707"/>
    </source>
</evidence>
<keyword evidence="6" id="KW-0788">Thiol protease</keyword>
<dbReference type="PANTHER" id="PTHR13367">
    <property type="entry name" value="UBIQUITIN THIOESTERASE"/>
    <property type="match status" value="1"/>
</dbReference>
<evidence type="ECO:0000256" key="7">
    <source>
        <dbReference type="SAM" id="MobiDB-lite"/>
    </source>
</evidence>
<evidence type="ECO:0000256" key="4">
    <source>
        <dbReference type="ARBA" id="ARBA00022786"/>
    </source>
</evidence>
<keyword evidence="3" id="KW-0645">Protease</keyword>
<dbReference type="GO" id="GO:0004843">
    <property type="term" value="F:cysteine-type deubiquitinase activity"/>
    <property type="evidence" value="ECO:0007669"/>
    <property type="project" value="UniProtKB-EC"/>
</dbReference>
<dbReference type="InterPro" id="IPR051346">
    <property type="entry name" value="OTU_Deubiquitinase"/>
</dbReference>
<keyword evidence="4" id="KW-0833">Ubl conjugation pathway</keyword>
<dbReference type="OrthoDB" id="3182339at2759"/>
<evidence type="ECO:0000313" key="8">
    <source>
        <dbReference type="EMBL" id="PHH80117.1"/>
    </source>
</evidence>
<evidence type="ECO:0000256" key="2">
    <source>
        <dbReference type="ARBA" id="ARBA00012759"/>
    </source>
</evidence>
<accession>A0A2C5ZGG7</accession>
<comment type="caution">
    <text evidence="8">The sequence shown here is derived from an EMBL/GenBank/DDBJ whole genome shotgun (WGS) entry which is preliminary data.</text>
</comment>
<comment type="catalytic activity">
    <reaction evidence="1">
        <text>Thiol-dependent hydrolysis of ester, thioester, amide, peptide and isopeptide bonds formed by the C-terminal Gly of ubiquitin (a 76-residue protein attached to proteins as an intracellular targeting signal).</text>
        <dbReference type="EC" id="3.4.19.12"/>
    </reaction>
</comment>
<evidence type="ECO:0000256" key="5">
    <source>
        <dbReference type="ARBA" id="ARBA00022801"/>
    </source>
</evidence>
<feature type="compositionally biased region" description="Polar residues" evidence="7">
    <location>
        <begin position="799"/>
        <end position="813"/>
    </location>
</feature>
<gene>
    <name evidence="8" type="ORF">CDD80_2805</name>
</gene>
<sequence length="841" mass="93297">MSSITSGGASLPASDLWLTSIEVHVSALVPDPIAYTKVEIDAVLGRLTCPPEPSLLYKLALLHAVTSFSLSDPLTGSTGTKQAHRILSSGACQPLVPLSEACQRVPCDLEKIYPRRYYYAEKGRVLQKVEWILSLFLPVEVQRDSYRYLIVKIRLTSSRLKEFDVHEDSSAKATAPEEDAKFDLWRRATVRRAVYERAPLVEPEAPKDRTVGWPYRGREESQVKNIWATTVYQTGTLFSICREAAVSGDLYDAVFRLALLSFSPKADVDAINMLCAVYRVDDLVLLRPPPYSSFTGFKDKFEDMSVERLESLILGGRSCTIISGPDLLSRRHRRNHGLRSQESQLIDEARAMANLLLSQWPSATLSRSYFEAGIFDVDVALAEVQTEWTRILSNFLLGEYVEIAQNVLRRVEVADQRDYQTDMPILESIAWEDKDDSSATRHPDVIPSISMELVLRQILGLGSATPGKLCQDDGLQQQQGASTAAGDALCRQHCHGDCVVYLDEAHTRGTDLKLSPTARGVLTLALGQTKDHTVQASMRLRQLATMQSVVFCAPPKVYRSVVDLWRKPHGSAIDSLDGMFNAQIVDFCRRTTAMLRNPRYLSDARESHGGCAGSSTLDNCHESLASMASQLRAVELDAGGRAPILAQGVMEEFEQEREVEFQVEQVREVQNPLHCQGLDFPGLHPSILSFASTIRLLDYKQCTLRAVEFNASQGSSFRSRHRIRGCSCQSSLPEREGAREEGYSQLTSDETTQRSVEWVLWSPNSETAVVFVPEEAELLIPMFRNMGGEAPTHLIPSNAAPTTRSMLRTSPSAGYSMPPLKSELPPWLSIELGLLGGGALL</sequence>
<dbReference type="STRING" id="2004952.A0A2C5ZGG7"/>
<dbReference type="GO" id="GO:0006508">
    <property type="term" value="P:proteolysis"/>
    <property type="evidence" value="ECO:0007669"/>
    <property type="project" value="UniProtKB-KW"/>
</dbReference>